<evidence type="ECO:0000313" key="2">
    <source>
        <dbReference type="EMBL" id="MTH66353.1"/>
    </source>
</evidence>
<evidence type="ECO:0000259" key="1">
    <source>
        <dbReference type="Pfam" id="PF07510"/>
    </source>
</evidence>
<protein>
    <submittedName>
        <fullName evidence="2">DUF1524 domain-containing protein</fullName>
    </submittedName>
</protein>
<name>A0A6L6J198_9RHOB</name>
<evidence type="ECO:0000313" key="3">
    <source>
        <dbReference type="Proteomes" id="UP000478740"/>
    </source>
</evidence>
<proteinExistence type="predicted"/>
<comment type="caution">
    <text evidence="2">The sequence shown here is derived from an EMBL/GenBank/DDBJ whole genome shotgun (WGS) entry which is preliminary data.</text>
</comment>
<feature type="domain" description="GmrSD restriction endonucleases C-terminal" evidence="1">
    <location>
        <begin position="81"/>
        <end position="213"/>
    </location>
</feature>
<gene>
    <name evidence="2" type="ORF">GL284_19015</name>
</gene>
<accession>A0A6L6J198</accession>
<dbReference type="InterPro" id="IPR011089">
    <property type="entry name" value="GmrSD_C"/>
</dbReference>
<dbReference type="EMBL" id="WMII01000028">
    <property type="protein sequence ID" value="MTH66353.1"/>
    <property type="molecule type" value="Genomic_DNA"/>
</dbReference>
<sequence>MPPLLAFLNRPEPALIANENPAPALTEDEFIDLLERITYQNWIRRLAFTARLTVYFQLITAIRAGKSADDIRAIFLSNANDDEFRSLIDGEVYGRPFAQAVLLRLEEADQDESVTKDFGGKITIEHVLPQALKDDYWRERFTDDDHRLWLHRLGNLALLAGIKNYKAKFYSFDRKKEVFSRKNDKVSFDTTKPILAADEWTKDQLASRQIDLVGRAVRVWSLASPAASATTGQPLVAESA</sequence>
<dbReference type="Pfam" id="PF07510">
    <property type="entry name" value="GmrSD_C"/>
    <property type="match status" value="1"/>
</dbReference>
<dbReference type="PANTHER" id="PTHR35149:SF1">
    <property type="entry name" value="DUF5655 DOMAIN-CONTAINING PROTEIN"/>
    <property type="match status" value="1"/>
</dbReference>
<reference evidence="2 3" key="1">
    <citation type="submission" date="2019-11" db="EMBL/GenBank/DDBJ databases">
        <authorList>
            <person name="Dong K."/>
        </authorList>
    </citation>
    <scope>NUCLEOTIDE SEQUENCE [LARGE SCALE GENOMIC DNA]</scope>
    <source>
        <strain evidence="2 3">DK608</strain>
    </source>
</reference>
<dbReference type="AlphaFoldDB" id="A0A6L6J198"/>
<dbReference type="PANTHER" id="PTHR35149">
    <property type="entry name" value="SLL5132 PROTEIN"/>
    <property type="match status" value="1"/>
</dbReference>
<keyword evidence="3" id="KW-1185">Reference proteome</keyword>
<dbReference type="Proteomes" id="UP000478740">
    <property type="component" value="Unassembled WGS sequence"/>
</dbReference>
<organism evidence="2 3">
    <name type="scientific">Paracoccus shanxieyensis</name>
    <dbReference type="NCBI Taxonomy" id="2675752"/>
    <lineage>
        <taxon>Bacteria</taxon>
        <taxon>Pseudomonadati</taxon>
        <taxon>Pseudomonadota</taxon>
        <taxon>Alphaproteobacteria</taxon>
        <taxon>Rhodobacterales</taxon>
        <taxon>Paracoccaceae</taxon>
        <taxon>Paracoccus</taxon>
    </lineage>
</organism>